<evidence type="ECO:0000256" key="4">
    <source>
        <dbReference type="ARBA" id="ARBA00022989"/>
    </source>
</evidence>
<evidence type="ECO:0000313" key="10">
    <source>
        <dbReference type="Proteomes" id="UP000460318"/>
    </source>
</evidence>
<feature type="region of interest" description="Disordered" evidence="6">
    <location>
        <begin position="1"/>
        <end position="40"/>
    </location>
</feature>
<evidence type="ECO:0000256" key="2">
    <source>
        <dbReference type="ARBA" id="ARBA00022475"/>
    </source>
</evidence>
<dbReference type="GO" id="GO:0005886">
    <property type="term" value="C:plasma membrane"/>
    <property type="evidence" value="ECO:0007669"/>
    <property type="project" value="UniProtKB-SubCell"/>
</dbReference>
<feature type="transmembrane region" description="Helical" evidence="7">
    <location>
        <begin position="236"/>
        <end position="253"/>
    </location>
</feature>
<dbReference type="Pfam" id="PF00482">
    <property type="entry name" value="T2SSF"/>
    <property type="match status" value="1"/>
</dbReference>
<keyword evidence="5 7" id="KW-0472">Membrane</keyword>
<dbReference type="PANTHER" id="PTHR35007">
    <property type="entry name" value="INTEGRAL MEMBRANE PROTEIN-RELATED"/>
    <property type="match status" value="1"/>
</dbReference>
<evidence type="ECO:0000256" key="1">
    <source>
        <dbReference type="ARBA" id="ARBA00004651"/>
    </source>
</evidence>
<keyword evidence="4 7" id="KW-1133">Transmembrane helix</keyword>
<proteinExistence type="predicted"/>
<evidence type="ECO:0000256" key="7">
    <source>
        <dbReference type="SAM" id="Phobius"/>
    </source>
</evidence>
<keyword evidence="10" id="KW-1185">Reference proteome</keyword>
<evidence type="ECO:0000256" key="5">
    <source>
        <dbReference type="ARBA" id="ARBA00023136"/>
    </source>
</evidence>
<sequence length="290" mass="32878">MRIGASLSEQKDPRSRTQEIAAGERRLSQRNRQGNKEKSDGKRLLPDYSVYALSGFQRWMCIGCGAALFFGIGYLFYHQWIIAFVLSFAGMLIPRFWRKHMLQRRRMALNLHFKQALYSLSSSLSAGRSVENGFREAIQDLRMLDPDAENDLITELSIICARMEYGEPIEDALNDFSRRADMEDITNFADVFSTCKRTGGDLVEVIRRTSSIIGEKLDIQQEIAVLVAQKKFESKALLAAPILMLVFMNLTSADYMKPMFSGMGMVISTFALLGLTGCLVWIIKIMNIKI</sequence>
<feature type="transmembrane region" description="Helical" evidence="7">
    <location>
        <begin position="76"/>
        <end position="97"/>
    </location>
</feature>
<feature type="transmembrane region" description="Helical" evidence="7">
    <location>
        <begin position="259"/>
        <end position="283"/>
    </location>
</feature>
<evidence type="ECO:0000259" key="8">
    <source>
        <dbReference type="Pfam" id="PF00482"/>
    </source>
</evidence>
<keyword evidence="3 7" id="KW-0812">Transmembrane</keyword>
<feature type="domain" description="Type II secretion system protein GspF" evidence="8">
    <location>
        <begin position="117"/>
        <end position="248"/>
    </location>
</feature>
<dbReference type="PANTHER" id="PTHR35007:SF1">
    <property type="entry name" value="PILUS ASSEMBLY PROTEIN"/>
    <property type="match status" value="1"/>
</dbReference>
<dbReference type="AlphaFoldDB" id="A0A7X3LIC1"/>
<organism evidence="9 10">
    <name type="scientific">Paenibacillus dendrobii</name>
    <dbReference type="NCBI Taxonomy" id="2691084"/>
    <lineage>
        <taxon>Bacteria</taxon>
        <taxon>Bacillati</taxon>
        <taxon>Bacillota</taxon>
        <taxon>Bacilli</taxon>
        <taxon>Bacillales</taxon>
        <taxon>Paenibacillaceae</taxon>
        <taxon>Paenibacillus</taxon>
    </lineage>
</organism>
<accession>A0A7X3LIC1</accession>
<dbReference type="Proteomes" id="UP000460318">
    <property type="component" value="Unassembled WGS sequence"/>
</dbReference>
<comment type="subcellular location">
    <subcellularLocation>
        <location evidence="1">Cell membrane</location>
        <topology evidence="1">Multi-pass membrane protein</topology>
    </subcellularLocation>
</comment>
<evidence type="ECO:0000256" key="6">
    <source>
        <dbReference type="SAM" id="MobiDB-lite"/>
    </source>
</evidence>
<gene>
    <name evidence="9" type="ORF">GRF59_12280</name>
</gene>
<evidence type="ECO:0000313" key="9">
    <source>
        <dbReference type="EMBL" id="MWV44408.1"/>
    </source>
</evidence>
<dbReference type="InterPro" id="IPR018076">
    <property type="entry name" value="T2SS_GspF_dom"/>
</dbReference>
<comment type="caution">
    <text evidence="9">The sequence shown here is derived from an EMBL/GenBank/DDBJ whole genome shotgun (WGS) entry which is preliminary data.</text>
</comment>
<evidence type="ECO:0000256" key="3">
    <source>
        <dbReference type="ARBA" id="ARBA00022692"/>
    </source>
</evidence>
<dbReference type="RefSeq" id="WP_160497827.1">
    <property type="nucleotide sequence ID" value="NZ_WUBI01000001.1"/>
</dbReference>
<dbReference type="EMBL" id="WUBI01000001">
    <property type="protein sequence ID" value="MWV44408.1"/>
    <property type="molecule type" value="Genomic_DNA"/>
</dbReference>
<keyword evidence="2" id="KW-1003">Cell membrane</keyword>
<protein>
    <submittedName>
        <fullName evidence="9">Pilus assembly protein TadB</fullName>
    </submittedName>
</protein>
<feature type="transmembrane region" description="Helical" evidence="7">
    <location>
        <begin position="48"/>
        <end position="70"/>
    </location>
</feature>
<name>A0A7X3LIC1_9BACL</name>
<feature type="compositionally biased region" description="Basic and acidic residues" evidence="6">
    <location>
        <begin position="9"/>
        <end position="27"/>
    </location>
</feature>
<reference evidence="9 10" key="1">
    <citation type="submission" date="2019-12" db="EMBL/GenBank/DDBJ databases">
        <title>Paenibacillus sp. nov., an endophytic bacterium isolated from the stem of Dendrobium.</title>
        <authorList>
            <person name="Zhao R."/>
        </authorList>
    </citation>
    <scope>NUCLEOTIDE SEQUENCE [LARGE SCALE GENOMIC DNA]</scope>
    <source>
        <strain evidence="9 10">HJL G12</strain>
    </source>
</reference>